<dbReference type="Gene3D" id="3.30.70.270">
    <property type="match status" value="2"/>
</dbReference>
<evidence type="ECO:0000256" key="9">
    <source>
        <dbReference type="ARBA" id="ARBA00022918"/>
    </source>
</evidence>
<evidence type="ECO:0000256" key="3">
    <source>
        <dbReference type="ARBA" id="ARBA00022695"/>
    </source>
</evidence>
<feature type="compositionally biased region" description="Acidic residues" evidence="12">
    <location>
        <begin position="394"/>
        <end position="407"/>
    </location>
</feature>
<evidence type="ECO:0000256" key="7">
    <source>
        <dbReference type="ARBA" id="ARBA00022801"/>
    </source>
</evidence>
<dbReference type="InterPro" id="IPR036875">
    <property type="entry name" value="Znf_CCHC_sf"/>
</dbReference>
<dbReference type="EMBL" id="MN203146">
    <property type="protein sequence ID" value="QHB15111.1"/>
    <property type="molecule type" value="Genomic_DNA"/>
</dbReference>
<feature type="compositionally biased region" description="Polar residues" evidence="12">
    <location>
        <begin position="417"/>
        <end position="429"/>
    </location>
</feature>
<feature type="region of interest" description="Disordered" evidence="12">
    <location>
        <begin position="1"/>
        <end position="26"/>
    </location>
</feature>
<keyword evidence="2" id="KW-0808">Transferase</keyword>
<feature type="domain" description="Peptidase A2" evidence="14">
    <location>
        <begin position="818"/>
        <end position="853"/>
    </location>
</feature>
<keyword evidence="7" id="KW-0378">Hydrolase</keyword>
<evidence type="ECO:0000256" key="5">
    <source>
        <dbReference type="ARBA" id="ARBA00022750"/>
    </source>
</evidence>
<dbReference type="GO" id="GO:0006508">
    <property type="term" value="P:proteolysis"/>
    <property type="evidence" value="ECO:0007669"/>
    <property type="project" value="UniProtKB-KW"/>
</dbReference>
<dbReference type="Pfam" id="PF00098">
    <property type="entry name" value="zf-CCHC"/>
    <property type="match status" value="1"/>
</dbReference>
<dbReference type="InterPro" id="IPR043128">
    <property type="entry name" value="Rev_trsase/Diguanyl_cyclase"/>
</dbReference>
<organism evidence="16">
    <name type="scientific">Caulimovirus sp</name>
    <dbReference type="NCBI Taxonomy" id="2692413"/>
    <lineage>
        <taxon>Viruses</taxon>
        <taxon>Riboviria</taxon>
        <taxon>Pararnavirae</taxon>
        <taxon>Artverviricota</taxon>
        <taxon>Revtraviricetes</taxon>
        <taxon>Ortervirales</taxon>
        <taxon>Caulimoviridae</taxon>
        <taxon>Caulimovirus</taxon>
    </lineage>
</organism>
<keyword evidence="11" id="KW-0479">Metal-binding</keyword>
<dbReference type="SUPFAM" id="SSF56672">
    <property type="entry name" value="DNA/RNA polymerases"/>
    <property type="match status" value="1"/>
</dbReference>
<keyword evidence="5" id="KW-0064">Aspartyl protease</keyword>
<feature type="compositionally biased region" description="Polar residues" evidence="12">
    <location>
        <begin position="311"/>
        <end position="325"/>
    </location>
</feature>
<evidence type="ECO:0000259" key="14">
    <source>
        <dbReference type="PROSITE" id="PS50175"/>
    </source>
</evidence>
<feature type="compositionally biased region" description="Polar residues" evidence="12">
    <location>
        <begin position="381"/>
        <end position="393"/>
    </location>
</feature>
<keyword evidence="11" id="KW-0862">Zinc</keyword>
<reference evidence="16" key="1">
    <citation type="submission" date="2019-07" db="EMBL/GenBank/DDBJ databases">
        <title>Network analysis of the papaya orchard virome from two agroecological regions of Chiapas.</title>
        <authorList>
            <person name="Alcala-Briseno R.I.I."/>
            <person name="Casarrubias-Castillo K."/>
            <person name="Lopez-Ley D."/>
            <person name="Garrett K.A."/>
            <person name="Silva-Rosales L."/>
        </authorList>
    </citation>
    <scope>NUCLEOTIDE SEQUENCE</scope>
    <source>
        <strain evidence="16">UHEPClV-1.CD-W</strain>
    </source>
</reference>
<keyword evidence="9" id="KW-0695">RNA-directed DNA polymerase</keyword>
<evidence type="ECO:0000256" key="12">
    <source>
        <dbReference type="SAM" id="MobiDB-lite"/>
    </source>
</evidence>
<dbReference type="PANTHER" id="PTHR33064">
    <property type="entry name" value="POL PROTEIN"/>
    <property type="match status" value="1"/>
</dbReference>
<feature type="compositionally biased region" description="Pro residues" evidence="12">
    <location>
        <begin position="262"/>
        <end position="271"/>
    </location>
</feature>
<dbReference type="PROSITE" id="PS50175">
    <property type="entry name" value="ASP_PROT_RETROV"/>
    <property type="match status" value="1"/>
</dbReference>
<name>A0A6B9KU02_9VIRU</name>
<feature type="domain" description="Reverse transcriptase" evidence="15">
    <location>
        <begin position="1005"/>
        <end position="1186"/>
    </location>
</feature>
<dbReference type="Gene3D" id="3.10.10.10">
    <property type="entry name" value="HIV Type 1 Reverse Transcriptase, subunit A, domain 1"/>
    <property type="match status" value="1"/>
</dbReference>
<evidence type="ECO:0000256" key="10">
    <source>
        <dbReference type="ARBA" id="ARBA00023125"/>
    </source>
</evidence>
<dbReference type="SMART" id="SM00343">
    <property type="entry name" value="ZnF_C2HC"/>
    <property type="match status" value="1"/>
</dbReference>
<evidence type="ECO:0000256" key="2">
    <source>
        <dbReference type="ARBA" id="ARBA00022679"/>
    </source>
</evidence>
<keyword evidence="4" id="KW-0540">Nuclease</keyword>
<dbReference type="GO" id="GO:0004519">
    <property type="term" value="F:endonuclease activity"/>
    <property type="evidence" value="ECO:0007669"/>
    <property type="project" value="UniProtKB-KW"/>
</dbReference>
<accession>A0A6B9KU02</accession>
<dbReference type="InterPro" id="IPR041577">
    <property type="entry name" value="RT_RNaseH_2"/>
</dbReference>
<feature type="compositionally biased region" description="Basic residues" evidence="12">
    <location>
        <begin position="691"/>
        <end position="701"/>
    </location>
</feature>
<keyword evidence="11" id="KW-0863">Zinc-finger</keyword>
<dbReference type="CDD" id="cd09274">
    <property type="entry name" value="RNase_HI_RT_Ty3"/>
    <property type="match status" value="1"/>
</dbReference>
<protein>
    <submittedName>
        <fullName evidence="16">ORF2</fullName>
    </submittedName>
</protein>
<feature type="compositionally biased region" description="Low complexity" evidence="12">
    <location>
        <begin position="224"/>
        <end position="235"/>
    </location>
</feature>
<dbReference type="GO" id="GO:0003964">
    <property type="term" value="F:RNA-directed DNA polymerase activity"/>
    <property type="evidence" value="ECO:0007669"/>
    <property type="project" value="UniProtKB-KW"/>
</dbReference>
<dbReference type="InterPro" id="IPR051320">
    <property type="entry name" value="Viral_Replic_Matur_Polypro"/>
</dbReference>
<dbReference type="PROSITE" id="PS50158">
    <property type="entry name" value="ZF_CCHC"/>
    <property type="match status" value="1"/>
</dbReference>
<dbReference type="InterPro" id="IPR000477">
    <property type="entry name" value="RT_dom"/>
</dbReference>
<dbReference type="GO" id="GO:0008270">
    <property type="term" value="F:zinc ion binding"/>
    <property type="evidence" value="ECO:0007669"/>
    <property type="project" value="UniProtKB-KW"/>
</dbReference>
<dbReference type="Pfam" id="PF00078">
    <property type="entry name" value="RVT_1"/>
    <property type="match status" value="1"/>
</dbReference>
<dbReference type="InterPro" id="IPR043502">
    <property type="entry name" value="DNA/RNA_pol_sf"/>
</dbReference>
<dbReference type="SUPFAM" id="SSF57756">
    <property type="entry name" value="Retrovirus zinc finger-like domains"/>
    <property type="match status" value="1"/>
</dbReference>
<feature type="region of interest" description="Disordered" evidence="12">
    <location>
        <begin position="311"/>
        <end position="336"/>
    </location>
</feature>
<dbReference type="InterPro" id="IPR001995">
    <property type="entry name" value="Peptidase_A2_cat"/>
</dbReference>
<sequence length="1770" mass="206672">MIVSNATQQRSHRGDPAASPLEGEDPEGRMIVMMKIRRHHYHHLCLRKEPTIVPASPAIPAMVISESYEEDFPPLESFQRGGCMHAPKIPAPNEVLPTGQLRGQPSIEQTLNWQTENALAQNRTLKSISNNLVELSHKSGEYYSKIDSRIQILEKRLEQIPFERPSYGQSLQAHFQYQANETASIRSMIDQLRSEIRPKQPYQPNLFETPQKYPATSTPTPFYQTSSLTSSSFQSGNPMFPPTDSSILDEYHRRSKPKQKYPQPPPQPTLPLPTSQAQPDSQTSLFSAWKIRNPSHPLHQQVFRPFTISEQTTTPSQPIISSKSNDLYPPPNTTPNTTQMMLHETITDKDLFDSVIKGPDPPERNLPVMEAYSTGEISEESGYQSEATQSESEGYTDPEGEESEESENPAFMADPAESSTGGYTTQQPADQPMGHTEEEYFGVENATEMVMHKGVNYQFFTIDDLSPEKWGEKFAEFHTWMTTRNLVERDTFKILMEFTAKFTGILKDWWSKADGAFKMMFLGLPLQEAVSMIYFIFLGKHEDEVEQKRTEFFRMKCLSYEKRHLEEHFKRMTKVFYFLGFDNNLKQAFVSSLPPLLADSTDQLIKKNHGSITHLSTGQIRQAIFESLDNICQIHNKFQTLRKHESILSKACQKPNLIIGSSCNGVCGDKPRVRRRNFTRFRKNPQNTRRIGWKPRRRYFRKSQNQKAQPKKRGNKASNKCFVCGKPGHYAKDCKEKQAAKMISEVMSLIDDDIAEEDLDGYLSPEDEPSAETIFSIEDEVPEEDFISYNFGIKEDEEFKAPHVKVQIKHRSSKPFDAIALVDTGAQFSMMNPKLLPQEAWRPSQKRLTSASGDDFDAGLETKEPLEISILPNCKIQIHVLGCGLPRRDLLLGFDAFKMMKVLVQSRGISKGPYFKPYEEDYRMWQLNFMDTITQIKQQLVEQLCADSHDEFMKKHSKPLWTREEFFIELPFKEGKVINPTKASHSGMNPQHLKMAVQECKELQKLGLITESKSSWACEAFYVNKRAEQARGKLRLVINYQPLNQCLKDVKFPLPRRSMMFSYLPGAQWFSKFDLKAGFWQIGIKPEERYKTAFCIPGYHLEWKVMPFGLKIAPSEFQKVMTKIFEPILDKALIYIDDILLFSKTMEEHIQLIKQFMEICQKFGIMLSEKKMLLAQQKIQFLGMDIDQGKFQPGRHIAQELLKFPDENLTKQQVQQFLGIINYIRDFVPNIAPHVSTLTKMLKKSPPKWSIEQTKAIRWMKEHTKELPPLHIPAGEGLRILQTDASDYYWGAILLQEVKGKRLVCGYSSGRFKDAELHYHSTYKEILAVKNGIKKFNFHLIGYKFLIELDMSAFPKMLQFKRKEIPQAQALRWQQWFSRYNYDVRHIPGKKNVVADFLSRPQQVPQLQFQSKIYEVYMFNEGSSSQSTSSNADFPPDIDVNQFPWSHEYLEERRTDWEVRLFRYYGGHMLQPYGIHPKYPFAQIFIAQVQDWPEELNWIFWYLCHEYHILMEFHRPSLRKELDLSVEKDLIKFLTWFYPLKYWKKLCQDGPEFFTVHLHREVTAWVSRFLEGHAEPFMKIYEQHMESIIVREEDYPEFQRYIFAQNKVIPKEIWPREGIQPDVRQDDEIYHERIKSAKNQYYYELHQTQKEDIWSQDPWNLDDIDSVLEEVEKIEKAYAQKSQKKRPEHKSQWNKDVWRTKRRQSGMDRQEWVNYMGYPSYSGYSTESDTASDEDSVMDLQFHGEWMVMKTKQPDWNPQNWKGKRFMSEG</sequence>
<keyword evidence="6" id="KW-0255">Endonuclease</keyword>
<evidence type="ECO:0000259" key="15">
    <source>
        <dbReference type="PROSITE" id="PS50878"/>
    </source>
</evidence>
<dbReference type="PANTHER" id="PTHR33064:SF37">
    <property type="entry name" value="RIBONUCLEASE H"/>
    <property type="match status" value="1"/>
</dbReference>
<evidence type="ECO:0000256" key="4">
    <source>
        <dbReference type="ARBA" id="ARBA00022722"/>
    </source>
</evidence>
<evidence type="ECO:0000256" key="1">
    <source>
        <dbReference type="ARBA" id="ARBA00022670"/>
    </source>
</evidence>
<keyword evidence="3" id="KW-0548">Nucleotidyltransferase</keyword>
<evidence type="ECO:0000313" key="16">
    <source>
        <dbReference type="EMBL" id="QHB15111.1"/>
    </source>
</evidence>
<evidence type="ECO:0000259" key="13">
    <source>
        <dbReference type="PROSITE" id="PS50158"/>
    </source>
</evidence>
<proteinExistence type="predicted"/>
<dbReference type="CDD" id="cd01647">
    <property type="entry name" value="RT_LTR"/>
    <property type="match status" value="1"/>
</dbReference>
<dbReference type="Gene3D" id="4.10.60.10">
    <property type="entry name" value="Zinc finger, CCHC-type"/>
    <property type="match status" value="1"/>
</dbReference>
<feature type="compositionally biased region" description="Polar residues" evidence="12">
    <location>
        <begin position="202"/>
        <end position="223"/>
    </location>
</feature>
<feature type="region of interest" description="Disordered" evidence="12">
    <location>
        <begin position="689"/>
        <end position="716"/>
    </location>
</feature>
<evidence type="ECO:0000256" key="8">
    <source>
        <dbReference type="ARBA" id="ARBA00022842"/>
    </source>
</evidence>
<dbReference type="Pfam" id="PF17919">
    <property type="entry name" value="RT_RNaseH_2"/>
    <property type="match status" value="1"/>
</dbReference>
<dbReference type="GO" id="GO:0003677">
    <property type="term" value="F:DNA binding"/>
    <property type="evidence" value="ECO:0007669"/>
    <property type="project" value="UniProtKB-KW"/>
</dbReference>
<feature type="region of interest" description="Disordered" evidence="12">
    <location>
        <begin position="199"/>
        <end position="282"/>
    </location>
</feature>
<dbReference type="InterPro" id="IPR001878">
    <property type="entry name" value="Znf_CCHC"/>
</dbReference>
<feature type="region of interest" description="Disordered" evidence="12">
    <location>
        <begin position="375"/>
        <end position="433"/>
    </location>
</feature>
<keyword evidence="8" id="KW-0460">Magnesium</keyword>
<feature type="domain" description="CCHC-type" evidence="13">
    <location>
        <begin position="720"/>
        <end position="736"/>
    </location>
</feature>
<keyword evidence="10" id="KW-0238">DNA-binding</keyword>
<dbReference type="PROSITE" id="PS50878">
    <property type="entry name" value="RT_POL"/>
    <property type="match status" value="1"/>
</dbReference>
<evidence type="ECO:0000256" key="11">
    <source>
        <dbReference type="PROSITE-ProRule" id="PRU00047"/>
    </source>
</evidence>
<dbReference type="GO" id="GO:0004190">
    <property type="term" value="F:aspartic-type endopeptidase activity"/>
    <property type="evidence" value="ECO:0007669"/>
    <property type="project" value="UniProtKB-KW"/>
</dbReference>
<keyword evidence="1" id="KW-0645">Protease</keyword>
<evidence type="ECO:0000256" key="6">
    <source>
        <dbReference type="ARBA" id="ARBA00022759"/>
    </source>
</evidence>